<dbReference type="EMBL" id="JBHSJF010000010">
    <property type="protein sequence ID" value="MFC5070000.1"/>
    <property type="molecule type" value="Genomic_DNA"/>
</dbReference>
<dbReference type="Proteomes" id="UP001595796">
    <property type="component" value="Unassembled WGS sequence"/>
</dbReference>
<evidence type="ECO:0000256" key="3">
    <source>
        <dbReference type="ARBA" id="ARBA00022475"/>
    </source>
</evidence>
<evidence type="ECO:0000313" key="9">
    <source>
        <dbReference type="EMBL" id="MFC5070000.1"/>
    </source>
</evidence>
<accession>A0ABV9Z902</accession>
<dbReference type="PANTHER" id="PTHR30151:SF0">
    <property type="entry name" value="ABC TRANSPORTER PERMEASE PROTEIN MJ0413-RELATED"/>
    <property type="match status" value="1"/>
</dbReference>
<evidence type="ECO:0000256" key="2">
    <source>
        <dbReference type="ARBA" id="ARBA00022448"/>
    </source>
</evidence>
<keyword evidence="6 7" id="KW-0472">Membrane</keyword>
<evidence type="ECO:0000256" key="4">
    <source>
        <dbReference type="ARBA" id="ARBA00022692"/>
    </source>
</evidence>
<dbReference type="Gene3D" id="1.10.3720.10">
    <property type="entry name" value="MetI-like"/>
    <property type="match status" value="1"/>
</dbReference>
<keyword evidence="5 7" id="KW-1133">Transmembrane helix</keyword>
<organism evidence="9 10">
    <name type="scientific">Flaviflagellibacter deserti</name>
    <dbReference type="NCBI Taxonomy" id="2267266"/>
    <lineage>
        <taxon>Bacteria</taxon>
        <taxon>Pseudomonadati</taxon>
        <taxon>Pseudomonadota</taxon>
        <taxon>Alphaproteobacteria</taxon>
        <taxon>Hyphomicrobiales</taxon>
        <taxon>Flaviflagellibacter</taxon>
    </lineage>
</organism>
<proteinExistence type="inferred from homology"/>
<name>A0ABV9Z902_9HYPH</name>
<feature type="transmembrane region" description="Helical" evidence="7">
    <location>
        <begin position="189"/>
        <end position="206"/>
    </location>
</feature>
<reference evidence="10" key="1">
    <citation type="journal article" date="2019" name="Int. J. Syst. Evol. Microbiol.">
        <title>The Global Catalogue of Microorganisms (GCM) 10K type strain sequencing project: providing services to taxonomists for standard genome sequencing and annotation.</title>
        <authorList>
            <consortium name="The Broad Institute Genomics Platform"/>
            <consortium name="The Broad Institute Genome Sequencing Center for Infectious Disease"/>
            <person name="Wu L."/>
            <person name="Ma J."/>
        </authorList>
    </citation>
    <scope>NUCLEOTIDE SEQUENCE [LARGE SCALE GENOMIC DNA]</scope>
    <source>
        <strain evidence="10">CGMCC 1.16444</strain>
    </source>
</reference>
<dbReference type="SUPFAM" id="SSF161098">
    <property type="entry name" value="MetI-like"/>
    <property type="match status" value="1"/>
</dbReference>
<comment type="subcellular location">
    <subcellularLocation>
        <location evidence="1 7">Cell membrane</location>
        <topology evidence="1 7">Multi-pass membrane protein</topology>
    </subcellularLocation>
</comment>
<evidence type="ECO:0000256" key="5">
    <source>
        <dbReference type="ARBA" id="ARBA00022989"/>
    </source>
</evidence>
<dbReference type="CDD" id="cd06261">
    <property type="entry name" value="TM_PBP2"/>
    <property type="match status" value="1"/>
</dbReference>
<feature type="transmembrane region" description="Helical" evidence="7">
    <location>
        <begin position="218"/>
        <end position="239"/>
    </location>
</feature>
<keyword evidence="4 7" id="KW-0812">Transmembrane</keyword>
<dbReference type="PROSITE" id="PS50928">
    <property type="entry name" value="ABC_TM1"/>
    <property type="match status" value="1"/>
</dbReference>
<evidence type="ECO:0000313" key="10">
    <source>
        <dbReference type="Proteomes" id="UP001595796"/>
    </source>
</evidence>
<dbReference type="Pfam" id="PF00528">
    <property type="entry name" value="BPD_transp_1"/>
    <property type="match status" value="1"/>
</dbReference>
<dbReference type="InterPro" id="IPR000515">
    <property type="entry name" value="MetI-like"/>
</dbReference>
<feature type="transmembrane region" description="Helical" evidence="7">
    <location>
        <begin position="53"/>
        <end position="81"/>
    </location>
</feature>
<sequence>MTIAGYRIPPLASLILWAIVWEIVGRLGLVFLFPPLSHVVMELGQVVGSTTFLNAAIMTVKCFVIGIALSIAVGVLLGLLMGRVDAADKLLGMWVNLFVSAPLSALVPVIMILFGMGESTIIVTVFLFAVWIIALDTRAGVRDMPPSLLAMAKSFGASRWQVLTKIVFFAALPEILAGIRLGVIRGVKGVVIGQLLVSIIGLGELFEVYSRNFLMEEFWALTLIVFAFALGAAELIAMLERKIDFYAGVRHA</sequence>
<keyword evidence="10" id="KW-1185">Reference proteome</keyword>
<dbReference type="RefSeq" id="WP_114958635.1">
    <property type="nucleotide sequence ID" value="NZ_JBHSJF010000010.1"/>
</dbReference>
<dbReference type="PANTHER" id="PTHR30151">
    <property type="entry name" value="ALKANE SULFONATE ABC TRANSPORTER-RELATED, MEMBRANE SUBUNIT"/>
    <property type="match status" value="1"/>
</dbReference>
<keyword evidence="2 7" id="KW-0813">Transport</keyword>
<gene>
    <name evidence="9" type="ORF">ACFPFW_18450</name>
</gene>
<feature type="transmembrane region" description="Helical" evidence="7">
    <location>
        <begin position="93"/>
        <end position="114"/>
    </location>
</feature>
<keyword evidence="3" id="KW-1003">Cell membrane</keyword>
<evidence type="ECO:0000256" key="1">
    <source>
        <dbReference type="ARBA" id="ARBA00004651"/>
    </source>
</evidence>
<dbReference type="InterPro" id="IPR035906">
    <property type="entry name" value="MetI-like_sf"/>
</dbReference>
<feature type="transmembrane region" description="Helical" evidence="7">
    <location>
        <begin position="12"/>
        <end position="33"/>
    </location>
</feature>
<evidence type="ECO:0000256" key="6">
    <source>
        <dbReference type="ARBA" id="ARBA00023136"/>
    </source>
</evidence>
<evidence type="ECO:0000256" key="7">
    <source>
        <dbReference type="RuleBase" id="RU363032"/>
    </source>
</evidence>
<feature type="transmembrane region" description="Helical" evidence="7">
    <location>
        <begin position="120"/>
        <end position="141"/>
    </location>
</feature>
<feature type="domain" description="ABC transmembrane type-1" evidence="8">
    <location>
        <begin position="56"/>
        <end position="236"/>
    </location>
</feature>
<protein>
    <submittedName>
        <fullName evidence="9">ABC transporter permease</fullName>
    </submittedName>
</protein>
<evidence type="ECO:0000259" key="8">
    <source>
        <dbReference type="PROSITE" id="PS50928"/>
    </source>
</evidence>
<comment type="similarity">
    <text evidence="7">Belongs to the binding-protein-dependent transport system permease family.</text>
</comment>
<comment type="caution">
    <text evidence="9">The sequence shown here is derived from an EMBL/GenBank/DDBJ whole genome shotgun (WGS) entry which is preliminary data.</text>
</comment>